<proteinExistence type="predicted"/>
<keyword evidence="2" id="KW-1185">Reference proteome</keyword>
<gene>
    <name evidence="1" type="ORF">BDN72DRAFT_953307</name>
</gene>
<name>A0ACD3BF05_9AGAR</name>
<dbReference type="Proteomes" id="UP000308600">
    <property type="component" value="Unassembled WGS sequence"/>
</dbReference>
<accession>A0ACD3BF05</accession>
<organism evidence="1 2">
    <name type="scientific">Pluteus cervinus</name>
    <dbReference type="NCBI Taxonomy" id="181527"/>
    <lineage>
        <taxon>Eukaryota</taxon>
        <taxon>Fungi</taxon>
        <taxon>Dikarya</taxon>
        <taxon>Basidiomycota</taxon>
        <taxon>Agaricomycotina</taxon>
        <taxon>Agaricomycetes</taxon>
        <taxon>Agaricomycetidae</taxon>
        <taxon>Agaricales</taxon>
        <taxon>Pluteineae</taxon>
        <taxon>Pluteaceae</taxon>
        <taxon>Pluteus</taxon>
    </lineage>
</organism>
<reference evidence="1 2" key="1">
    <citation type="journal article" date="2019" name="Nat. Ecol. Evol.">
        <title>Megaphylogeny resolves global patterns of mushroom evolution.</title>
        <authorList>
            <person name="Varga T."/>
            <person name="Krizsan K."/>
            <person name="Foldi C."/>
            <person name="Dima B."/>
            <person name="Sanchez-Garcia M."/>
            <person name="Sanchez-Ramirez S."/>
            <person name="Szollosi G.J."/>
            <person name="Szarkandi J.G."/>
            <person name="Papp V."/>
            <person name="Albert L."/>
            <person name="Andreopoulos W."/>
            <person name="Angelini C."/>
            <person name="Antonin V."/>
            <person name="Barry K.W."/>
            <person name="Bougher N.L."/>
            <person name="Buchanan P."/>
            <person name="Buyck B."/>
            <person name="Bense V."/>
            <person name="Catcheside P."/>
            <person name="Chovatia M."/>
            <person name="Cooper J."/>
            <person name="Damon W."/>
            <person name="Desjardin D."/>
            <person name="Finy P."/>
            <person name="Geml J."/>
            <person name="Haridas S."/>
            <person name="Hughes K."/>
            <person name="Justo A."/>
            <person name="Karasinski D."/>
            <person name="Kautmanova I."/>
            <person name="Kiss B."/>
            <person name="Kocsube S."/>
            <person name="Kotiranta H."/>
            <person name="LaButti K.M."/>
            <person name="Lechner B.E."/>
            <person name="Liimatainen K."/>
            <person name="Lipzen A."/>
            <person name="Lukacs Z."/>
            <person name="Mihaltcheva S."/>
            <person name="Morgado L.N."/>
            <person name="Niskanen T."/>
            <person name="Noordeloos M.E."/>
            <person name="Ohm R.A."/>
            <person name="Ortiz-Santana B."/>
            <person name="Ovrebo C."/>
            <person name="Racz N."/>
            <person name="Riley R."/>
            <person name="Savchenko A."/>
            <person name="Shiryaev A."/>
            <person name="Soop K."/>
            <person name="Spirin V."/>
            <person name="Szebenyi C."/>
            <person name="Tomsovsky M."/>
            <person name="Tulloss R.E."/>
            <person name="Uehling J."/>
            <person name="Grigoriev I.V."/>
            <person name="Vagvolgyi C."/>
            <person name="Papp T."/>
            <person name="Martin F.M."/>
            <person name="Miettinen O."/>
            <person name="Hibbett D.S."/>
            <person name="Nagy L.G."/>
        </authorList>
    </citation>
    <scope>NUCLEOTIDE SEQUENCE [LARGE SCALE GENOMIC DNA]</scope>
    <source>
        <strain evidence="1 2">NL-1719</strain>
    </source>
</reference>
<protein>
    <submittedName>
        <fullName evidence="1">Uncharacterized protein</fullName>
    </submittedName>
</protein>
<dbReference type="EMBL" id="ML208259">
    <property type="protein sequence ID" value="TFK76780.1"/>
    <property type="molecule type" value="Genomic_DNA"/>
</dbReference>
<evidence type="ECO:0000313" key="2">
    <source>
        <dbReference type="Proteomes" id="UP000308600"/>
    </source>
</evidence>
<evidence type="ECO:0000313" key="1">
    <source>
        <dbReference type="EMBL" id="TFK76780.1"/>
    </source>
</evidence>
<sequence length="328" mass="36752">MLCGLPFSETRFHWPWSMGTTHFVGFMKTRHARLSSAYDRPPSAVGGIAGPERHSPRAVVKRCRGVLRLTIQSAHLKKEAKRLGRSPNALIIAEMCGKECARTEVRPRTWTPNWMEDTHDLLIYDFEEHMKLRFYTHHDVRPDRLLATAELCLDTLGLDQKQYGRIIDLHHPWTNSVVGDVLLNLEYFPTLEPSGKICTESGVLGVTIHQGKALAPMDEEEMLGHPPVAVFSLGWASPAIHTAATAYRLGDPENPAWEANFETFCCAQGPIVTVKIMESKRSNGCLGHMSVPLSDILERNIVGPTWWPLTGSKNGKLLMSLEWRPISA</sequence>